<proteinExistence type="predicted"/>
<accession>A0A2I0BF27</accession>
<dbReference type="PANTHER" id="PTHR33070:SF120">
    <property type="entry name" value="EXPRESSED PROTEIN"/>
    <property type="match status" value="1"/>
</dbReference>
<keyword evidence="2" id="KW-1185">Reference proteome</keyword>
<dbReference type="AlphaFoldDB" id="A0A2I0BF27"/>
<dbReference type="GO" id="GO:0048364">
    <property type="term" value="P:root development"/>
    <property type="evidence" value="ECO:0007669"/>
    <property type="project" value="InterPro"/>
</dbReference>
<name>A0A2I0BF27_9ASPA</name>
<dbReference type="STRING" id="1088818.A0A2I0BF27"/>
<evidence type="ECO:0000313" key="2">
    <source>
        <dbReference type="Proteomes" id="UP000236161"/>
    </source>
</evidence>
<dbReference type="Pfam" id="PF03087">
    <property type="entry name" value="BPS1"/>
    <property type="match status" value="1"/>
</dbReference>
<organism evidence="1 2">
    <name type="scientific">Apostasia shenzhenica</name>
    <dbReference type="NCBI Taxonomy" id="1088818"/>
    <lineage>
        <taxon>Eukaryota</taxon>
        <taxon>Viridiplantae</taxon>
        <taxon>Streptophyta</taxon>
        <taxon>Embryophyta</taxon>
        <taxon>Tracheophyta</taxon>
        <taxon>Spermatophyta</taxon>
        <taxon>Magnoliopsida</taxon>
        <taxon>Liliopsida</taxon>
        <taxon>Asparagales</taxon>
        <taxon>Orchidaceae</taxon>
        <taxon>Apostasioideae</taxon>
        <taxon>Apostasia</taxon>
    </lineage>
</organism>
<gene>
    <name evidence="1" type="ORF">AXF42_Ash007098</name>
</gene>
<dbReference type="GO" id="GO:0048367">
    <property type="term" value="P:shoot system development"/>
    <property type="evidence" value="ECO:0007669"/>
    <property type="project" value="InterPro"/>
</dbReference>
<evidence type="ECO:0000313" key="1">
    <source>
        <dbReference type="EMBL" id="PKA66401.1"/>
    </source>
</evidence>
<dbReference type="EMBL" id="KZ451886">
    <property type="protein sequence ID" value="PKA66401.1"/>
    <property type="molecule type" value="Genomic_DNA"/>
</dbReference>
<reference evidence="1 2" key="1">
    <citation type="journal article" date="2017" name="Nature">
        <title>The Apostasia genome and the evolution of orchids.</title>
        <authorList>
            <person name="Zhang G.Q."/>
            <person name="Liu K.W."/>
            <person name="Li Z."/>
            <person name="Lohaus R."/>
            <person name="Hsiao Y.Y."/>
            <person name="Niu S.C."/>
            <person name="Wang J.Y."/>
            <person name="Lin Y.C."/>
            <person name="Xu Q."/>
            <person name="Chen L.J."/>
            <person name="Yoshida K."/>
            <person name="Fujiwara S."/>
            <person name="Wang Z.W."/>
            <person name="Zhang Y.Q."/>
            <person name="Mitsuda N."/>
            <person name="Wang M."/>
            <person name="Liu G.H."/>
            <person name="Pecoraro L."/>
            <person name="Huang H.X."/>
            <person name="Xiao X.J."/>
            <person name="Lin M."/>
            <person name="Wu X.Y."/>
            <person name="Wu W.L."/>
            <person name="Chen Y.Y."/>
            <person name="Chang S.B."/>
            <person name="Sakamoto S."/>
            <person name="Ohme-Takagi M."/>
            <person name="Yagi M."/>
            <person name="Zeng S.J."/>
            <person name="Shen C.Y."/>
            <person name="Yeh C.M."/>
            <person name="Luo Y.B."/>
            <person name="Tsai W.C."/>
            <person name="Van de Peer Y."/>
            <person name="Liu Z.J."/>
        </authorList>
    </citation>
    <scope>NUCLEOTIDE SEQUENCE [LARGE SCALE GENOMIC DNA]</scope>
    <source>
        <strain evidence="2">cv. Shenzhen</strain>
        <tissue evidence="1">Stem</tissue>
    </source>
</reference>
<protein>
    <submittedName>
        <fullName evidence="1">Uncharacterized protein</fullName>
    </submittedName>
</protein>
<sequence>MMADQYLRVRSLSLPSESHPAAARIEDELHRLRICASSSTTNAVCDGLRGLGVLYEAIEELVRSHSNQRKWVEKELDLSLRLLDLTGEVRDGLAATREHLQDLQLYLRRRNCTDPKIKARYQNSSSLHSINNGIKTSLKSFSRQMQSGSKPVPCSPIDDLLVEARQISMSLLQSTTSFFSTPQPKASKWSIVSMALQKKKVACEVHEVDSGGKPVAALSGNVQELETALECLFRSLIRNRVFLLNLLSF</sequence>
<dbReference type="PANTHER" id="PTHR33070">
    <property type="entry name" value="OS06G0725500 PROTEIN"/>
    <property type="match status" value="1"/>
</dbReference>
<dbReference type="Proteomes" id="UP000236161">
    <property type="component" value="Unassembled WGS sequence"/>
</dbReference>
<dbReference type="InterPro" id="IPR004320">
    <property type="entry name" value="BPS1_pln"/>
</dbReference>
<dbReference type="OrthoDB" id="1701699at2759"/>